<proteinExistence type="predicted"/>
<gene>
    <name evidence="2" type="ORF">F511_36308</name>
</gene>
<feature type="transmembrane region" description="Helical" evidence="1">
    <location>
        <begin position="113"/>
        <end position="134"/>
    </location>
</feature>
<keyword evidence="3" id="KW-1185">Reference proteome</keyword>
<organism evidence="2 3">
    <name type="scientific">Dorcoceras hygrometricum</name>
    <dbReference type="NCBI Taxonomy" id="472368"/>
    <lineage>
        <taxon>Eukaryota</taxon>
        <taxon>Viridiplantae</taxon>
        <taxon>Streptophyta</taxon>
        <taxon>Embryophyta</taxon>
        <taxon>Tracheophyta</taxon>
        <taxon>Spermatophyta</taxon>
        <taxon>Magnoliopsida</taxon>
        <taxon>eudicotyledons</taxon>
        <taxon>Gunneridae</taxon>
        <taxon>Pentapetalae</taxon>
        <taxon>asterids</taxon>
        <taxon>lamiids</taxon>
        <taxon>Lamiales</taxon>
        <taxon>Gesneriaceae</taxon>
        <taxon>Didymocarpoideae</taxon>
        <taxon>Trichosporeae</taxon>
        <taxon>Loxocarpinae</taxon>
        <taxon>Dorcoceras</taxon>
    </lineage>
</organism>
<dbReference type="AlphaFoldDB" id="A0A2Z7ARW3"/>
<keyword evidence="1" id="KW-1133">Transmembrane helix</keyword>
<sequence length="173" mass="18449">MFSSSDDLATAAAARSAVAEQRSVGISIGFRSKLVGVSSDPAFKIVRAFCDVWRAMPVILNCEYQDAIFKDERVVPVYLGGERVTPVPQSPCWVCYLLRAEWVAPTSHVLDPLHSICIFICVFLMLFISSSPYWGLTLRSPGAGVVACVLFPGFPGFSAGRGFDPAGGAPGGG</sequence>
<dbReference type="Proteomes" id="UP000250235">
    <property type="component" value="Unassembled WGS sequence"/>
</dbReference>
<protein>
    <submittedName>
        <fullName evidence="2">Uncharacterized protein</fullName>
    </submittedName>
</protein>
<keyword evidence="1" id="KW-0812">Transmembrane</keyword>
<dbReference type="EMBL" id="KV013428">
    <property type="protein sequence ID" value="KZV23620.1"/>
    <property type="molecule type" value="Genomic_DNA"/>
</dbReference>
<reference evidence="2 3" key="1">
    <citation type="journal article" date="2015" name="Proc. Natl. Acad. Sci. U.S.A.">
        <title>The resurrection genome of Boea hygrometrica: A blueprint for survival of dehydration.</title>
        <authorList>
            <person name="Xiao L."/>
            <person name="Yang G."/>
            <person name="Zhang L."/>
            <person name="Yang X."/>
            <person name="Zhao S."/>
            <person name="Ji Z."/>
            <person name="Zhou Q."/>
            <person name="Hu M."/>
            <person name="Wang Y."/>
            <person name="Chen M."/>
            <person name="Xu Y."/>
            <person name="Jin H."/>
            <person name="Xiao X."/>
            <person name="Hu G."/>
            <person name="Bao F."/>
            <person name="Hu Y."/>
            <person name="Wan P."/>
            <person name="Li L."/>
            <person name="Deng X."/>
            <person name="Kuang T."/>
            <person name="Xiang C."/>
            <person name="Zhu J.K."/>
            <person name="Oliver M.J."/>
            <person name="He Y."/>
        </authorList>
    </citation>
    <scope>NUCLEOTIDE SEQUENCE [LARGE SCALE GENOMIC DNA]</scope>
    <source>
        <strain evidence="3">cv. XS01</strain>
    </source>
</reference>
<evidence type="ECO:0000313" key="2">
    <source>
        <dbReference type="EMBL" id="KZV23620.1"/>
    </source>
</evidence>
<keyword evidence="1" id="KW-0472">Membrane</keyword>
<name>A0A2Z7ARW3_9LAMI</name>
<evidence type="ECO:0000256" key="1">
    <source>
        <dbReference type="SAM" id="Phobius"/>
    </source>
</evidence>
<evidence type="ECO:0000313" key="3">
    <source>
        <dbReference type="Proteomes" id="UP000250235"/>
    </source>
</evidence>
<accession>A0A2Z7ARW3</accession>